<dbReference type="InterPro" id="IPR013083">
    <property type="entry name" value="Znf_RING/FYVE/PHD"/>
</dbReference>
<dbReference type="InterPro" id="IPR010663">
    <property type="entry name" value="Znf_FPG/IleRS"/>
</dbReference>
<name>A0A830GRC5_9EURY</name>
<dbReference type="Pfam" id="PF06827">
    <property type="entry name" value="zf-FPG_IleRS"/>
    <property type="match status" value="1"/>
</dbReference>
<dbReference type="AlphaFoldDB" id="A0A830GRC5"/>
<evidence type="ECO:0000259" key="1">
    <source>
        <dbReference type="Pfam" id="PF06827"/>
    </source>
</evidence>
<organism evidence="2 3">
    <name type="scientific">Haloarcula pellucida</name>
    <dbReference type="NCBI Taxonomy" id="1427151"/>
    <lineage>
        <taxon>Archaea</taxon>
        <taxon>Methanobacteriati</taxon>
        <taxon>Methanobacteriota</taxon>
        <taxon>Stenosarchaea group</taxon>
        <taxon>Halobacteria</taxon>
        <taxon>Halobacteriales</taxon>
        <taxon>Haloarculaceae</taxon>
        <taxon>Haloarcula</taxon>
    </lineage>
</organism>
<proteinExistence type="predicted"/>
<comment type="caution">
    <text evidence="2">The sequence shown here is derived from an EMBL/GenBank/DDBJ whole genome shotgun (WGS) entry which is preliminary data.</text>
</comment>
<evidence type="ECO:0000313" key="2">
    <source>
        <dbReference type="EMBL" id="GGO03801.1"/>
    </source>
</evidence>
<dbReference type="RefSeq" id="WP_420842340.1">
    <property type="nucleotide sequence ID" value="NZ_BMOU01000008.1"/>
</dbReference>
<sequence>MPSECEQCGVTSSGAVVREFGDETLCVDCASPGECKRCGAETSELTLAGDWLCGRCQDQRQEQQESRDLGQHGLGRFADG</sequence>
<gene>
    <name evidence="2" type="ORF">GCM10009030_39850</name>
</gene>
<dbReference type="Gene3D" id="3.30.40.10">
    <property type="entry name" value="Zinc/RING finger domain, C3HC4 (zinc finger)"/>
    <property type="match status" value="1"/>
</dbReference>
<evidence type="ECO:0000313" key="3">
    <source>
        <dbReference type="Proteomes" id="UP000605784"/>
    </source>
</evidence>
<feature type="domain" description="Zinc finger FPG/IleRS-type" evidence="1">
    <location>
        <begin position="35"/>
        <end position="58"/>
    </location>
</feature>
<reference evidence="2" key="1">
    <citation type="journal article" date="2014" name="Int. J. Syst. Evol. Microbiol.">
        <title>Complete genome sequence of Corynebacterium casei LMG S-19264T (=DSM 44701T), isolated from a smear-ripened cheese.</title>
        <authorList>
            <consortium name="US DOE Joint Genome Institute (JGI-PGF)"/>
            <person name="Walter F."/>
            <person name="Albersmeier A."/>
            <person name="Kalinowski J."/>
            <person name="Ruckert C."/>
        </authorList>
    </citation>
    <scope>NUCLEOTIDE SEQUENCE</scope>
    <source>
        <strain evidence="2">JCM 17820</strain>
    </source>
</reference>
<accession>A0A830GRC5</accession>
<keyword evidence="3" id="KW-1185">Reference proteome</keyword>
<protein>
    <recommendedName>
        <fullName evidence="1">Zinc finger FPG/IleRS-type domain-containing protein</fullName>
    </recommendedName>
</protein>
<dbReference type="Proteomes" id="UP000605784">
    <property type="component" value="Unassembled WGS sequence"/>
</dbReference>
<reference evidence="2" key="2">
    <citation type="submission" date="2020-09" db="EMBL/GenBank/DDBJ databases">
        <authorList>
            <person name="Sun Q."/>
            <person name="Ohkuma M."/>
        </authorList>
    </citation>
    <scope>NUCLEOTIDE SEQUENCE</scope>
    <source>
        <strain evidence="2">JCM 17820</strain>
    </source>
</reference>
<dbReference type="EMBL" id="BMOU01000008">
    <property type="protein sequence ID" value="GGO03801.1"/>
    <property type="molecule type" value="Genomic_DNA"/>
</dbReference>